<feature type="transmembrane region" description="Helical" evidence="2">
    <location>
        <begin position="77"/>
        <end position="101"/>
    </location>
</feature>
<reference evidence="4 5" key="1">
    <citation type="submission" date="2018-05" db="EMBL/GenBank/DDBJ databases">
        <title>Evolution of GPA BGCs.</title>
        <authorList>
            <person name="Waglechner N."/>
            <person name="Wright G.D."/>
        </authorList>
    </citation>
    <scope>NUCLEOTIDE SEQUENCE [LARGE SCALE GENOMIC DNA]</scope>
    <source>
        <strain evidence="4 5">A82846</strain>
    </source>
</reference>
<accession>A0A428YYQ5</accession>
<keyword evidence="2" id="KW-0472">Membrane</keyword>
<protein>
    <submittedName>
        <fullName evidence="4">LysM peptidoglycan-binding domain-containing protein</fullName>
    </submittedName>
</protein>
<dbReference type="CDD" id="cd00118">
    <property type="entry name" value="LysM"/>
    <property type="match status" value="1"/>
</dbReference>
<dbReference type="InterPro" id="IPR018392">
    <property type="entry name" value="LysM"/>
</dbReference>
<name>A0A428YYQ5_KIBAR</name>
<dbReference type="OrthoDB" id="3699712at2"/>
<evidence type="ECO:0000313" key="4">
    <source>
        <dbReference type="EMBL" id="RSM75837.1"/>
    </source>
</evidence>
<dbReference type="Gene3D" id="3.10.350.10">
    <property type="entry name" value="LysM domain"/>
    <property type="match status" value="1"/>
</dbReference>
<keyword evidence="2" id="KW-1133">Transmembrane helix</keyword>
<comment type="caution">
    <text evidence="4">The sequence shown here is derived from an EMBL/GenBank/DDBJ whole genome shotgun (WGS) entry which is preliminary data.</text>
</comment>
<feature type="compositionally biased region" description="Low complexity" evidence="1">
    <location>
        <begin position="22"/>
        <end position="37"/>
    </location>
</feature>
<dbReference type="Pfam" id="PF01476">
    <property type="entry name" value="LysM"/>
    <property type="match status" value="1"/>
</dbReference>
<evidence type="ECO:0000256" key="1">
    <source>
        <dbReference type="SAM" id="MobiDB-lite"/>
    </source>
</evidence>
<dbReference type="RefSeq" id="WP_051793834.1">
    <property type="nucleotide sequence ID" value="NZ_QHKI01000046.1"/>
</dbReference>
<sequence>MAAPVRTRIDLSKLDQRPALRLVPPLPEVEQPQQPAKKAPRKRARRVETKAPRVAGRRASQARVAACSPVIRRRRRIAASILIGLGMFLAVLGVGALANAFTTNTVPDRTAVVWVQPGETLWDVAERTAPGYNPEAVVARIHELNDITGNTVLAGQALQVPTAP</sequence>
<feature type="domain" description="LysM" evidence="3">
    <location>
        <begin position="115"/>
        <end position="161"/>
    </location>
</feature>
<evidence type="ECO:0000256" key="2">
    <source>
        <dbReference type="SAM" id="Phobius"/>
    </source>
</evidence>
<proteinExistence type="predicted"/>
<dbReference type="Proteomes" id="UP000287547">
    <property type="component" value="Unassembled WGS sequence"/>
</dbReference>
<keyword evidence="2" id="KW-0812">Transmembrane</keyword>
<dbReference type="SUPFAM" id="SSF54106">
    <property type="entry name" value="LysM domain"/>
    <property type="match status" value="1"/>
</dbReference>
<dbReference type="InterPro" id="IPR036779">
    <property type="entry name" value="LysM_dom_sf"/>
</dbReference>
<dbReference type="AlphaFoldDB" id="A0A428YYQ5"/>
<organism evidence="4 5">
    <name type="scientific">Kibdelosporangium aridum</name>
    <dbReference type="NCBI Taxonomy" id="2030"/>
    <lineage>
        <taxon>Bacteria</taxon>
        <taxon>Bacillati</taxon>
        <taxon>Actinomycetota</taxon>
        <taxon>Actinomycetes</taxon>
        <taxon>Pseudonocardiales</taxon>
        <taxon>Pseudonocardiaceae</taxon>
        <taxon>Kibdelosporangium</taxon>
    </lineage>
</organism>
<evidence type="ECO:0000259" key="3">
    <source>
        <dbReference type="Pfam" id="PF01476"/>
    </source>
</evidence>
<dbReference type="EMBL" id="QHKI01000046">
    <property type="protein sequence ID" value="RSM75837.1"/>
    <property type="molecule type" value="Genomic_DNA"/>
</dbReference>
<evidence type="ECO:0000313" key="5">
    <source>
        <dbReference type="Proteomes" id="UP000287547"/>
    </source>
</evidence>
<feature type="region of interest" description="Disordered" evidence="1">
    <location>
        <begin position="22"/>
        <end position="55"/>
    </location>
</feature>
<gene>
    <name evidence="4" type="ORF">DMH04_37515</name>
</gene>